<feature type="domain" description="Tyrosine specific protein phosphatases" evidence="1">
    <location>
        <begin position="17"/>
        <end position="91"/>
    </location>
</feature>
<proteinExistence type="predicted"/>
<dbReference type="STRING" id="70415.A0A5S6R1C4"/>
<dbReference type="Proteomes" id="UP000046395">
    <property type="component" value="Unassembled WGS sequence"/>
</dbReference>
<protein>
    <submittedName>
        <fullName evidence="3">TYR_PHOSPHATASE_2 domain-containing protein</fullName>
    </submittedName>
</protein>
<dbReference type="PROSITE" id="PS00383">
    <property type="entry name" value="TYR_PHOSPHATASE_1"/>
    <property type="match status" value="1"/>
</dbReference>
<dbReference type="Pfam" id="PF00782">
    <property type="entry name" value="DSPc"/>
    <property type="match status" value="1"/>
</dbReference>
<accession>A0A5S6R1C4</accession>
<evidence type="ECO:0000313" key="2">
    <source>
        <dbReference type="Proteomes" id="UP000046395"/>
    </source>
</evidence>
<dbReference type="Gene3D" id="3.90.190.10">
    <property type="entry name" value="Protein tyrosine phosphatase superfamily"/>
    <property type="match status" value="1"/>
</dbReference>
<reference evidence="3" key="1">
    <citation type="submission" date="2019-12" db="UniProtKB">
        <authorList>
            <consortium name="WormBaseParasite"/>
        </authorList>
    </citation>
    <scope>IDENTIFICATION</scope>
</reference>
<evidence type="ECO:0000313" key="3">
    <source>
        <dbReference type="WBParaSite" id="TMUE_3000013456.1"/>
    </source>
</evidence>
<dbReference type="SMART" id="SM00404">
    <property type="entry name" value="PTPc_motif"/>
    <property type="match status" value="1"/>
</dbReference>
<dbReference type="InterPro" id="IPR003595">
    <property type="entry name" value="Tyr_Pase_cat"/>
</dbReference>
<dbReference type="InterPro" id="IPR029021">
    <property type="entry name" value="Prot-tyrosine_phosphatase-like"/>
</dbReference>
<dbReference type="PROSITE" id="PS50056">
    <property type="entry name" value="TYR_PHOSPHATASE_2"/>
    <property type="match status" value="1"/>
</dbReference>
<dbReference type="InterPro" id="IPR000340">
    <property type="entry name" value="Dual-sp_phosphatase_cat-dom"/>
</dbReference>
<dbReference type="WBParaSite" id="TMUE_3000013456.1">
    <property type="protein sequence ID" value="TMUE_3000013456.1"/>
    <property type="gene ID" value="WBGene00302900"/>
</dbReference>
<dbReference type="AlphaFoldDB" id="A0A5S6R1C4"/>
<dbReference type="InterPro" id="IPR016130">
    <property type="entry name" value="Tyr_Pase_AS"/>
</dbReference>
<sequence length="360" mass="40559">MDSLGKLFSSSFQLFVKNFLRRFPRKLPAGCRSFGRRLRTTIAVHCHAGLGRTGMTICCFIIWTKGWTPQEALEYVRKRRPGSVQTQSQQAVVTDFYNYVESLRPVFDPYLKFDEHLKRQALILGGPEARTLKYIPKIILVTVEMLLELSGLKPEKHMNRYLTLKNCDSYMIDSRGNLLPLGCSAEDEGAVATTVGVNLGENPFHFNNVLNLMLSEEARLIADVEETKEALNKGNFDERWFNLIKDTNPIHYLALLGDWLLSLKSPLLDRNACAAIASADFTKGAIRISGDQVSQACLVTVSYICHAFGALSQQCGKAPINSACTLLARWFTQRQYEQEACDMAINVLQAFVDDSCRDRR</sequence>
<dbReference type="InterPro" id="IPR000387">
    <property type="entry name" value="Tyr_Pase_dom"/>
</dbReference>
<keyword evidence="2" id="KW-1185">Reference proteome</keyword>
<organism evidence="2 3">
    <name type="scientific">Trichuris muris</name>
    <name type="common">Mouse whipworm</name>
    <dbReference type="NCBI Taxonomy" id="70415"/>
    <lineage>
        <taxon>Eukaryota</taxon>
        <taxon>Metazoa</taxon>
        <taxon>Ecdysozoa</taxon>
        <taxon>Nematoda</taxon>
        <taxon>Enoplea</taxon>
        <taxon>Dorylaimia</taxon>
        <taxon>Trichinellida</taxon>
        <taxon>Trichuridae</taxon>
        <taxon>Trichuris</taxon>
    </lineage>
</organism>
<name>A0A5S6R1C4_TRIMR</name>
<dbReference type="InterPro" id="IPR050561">
    <property type="entry name" value="PTP"/>
</dbReference>
<dbReference type="PANTHER" id="PTHR23339">
    <property type="entry name" value="TYROSINE SPECIFIC PROTEIN PHOSPHATASE AND DUAL SPECIFICITY PROTEIN PHOSPHATASE"/>
    <property type="match status" value="1"/>
</dbReference>
<dbReference type="SUPFAM" id="SSF52799">
    <property type="entry name" value="(Phosphotyrosine protein) phosphatases II"/>
    <property type="match status" value="1"/>
</dbReference>
<evidence type="ECO:0000259" key="1">
    <source>
        <dbReference type="PROSITE" id="PS50056"/>
    </source>
</evidence>